<dbReference type="EMBL" id="JTLV02000001">
    <property type="protein sequence ID" value="PQM31735.1"/>
    <property type="molecule type" value="Genomic_DNA"/>
</dbReference>
<keyword evidence="3" id="KW-1185">Reference proteome</keyword>
<reference evidence="2 3" key="1">
    <citation type="journal article" date="2015" name="MBio">
        <title>Genome sequence of the Drosophila melanogaster male-killing Spiroplasma strain MSRO endosymbiont.</title>
        <authorList>
            <person name="Paredes J.C."/>
            <person name="Herren J.K."/>
            <person name="Schupfer F."/>
            <person name="Marin R."/>
            <person name="Claverol S."/>
            <person name="Kuo C.H."/>
            <person name="Lemaitre B."/>
            <person name="Beven L."/>
        </authorList>
    </citation>
    <scope>NUCLEOTIDE SEQUENCE [LARGE SCALE GENOMIC DNA]</scope>
    <source>
        <strain evidence="2 3">MSRO</strain>
    </source>
</reference>
<dbReference type="RefSeq" id="WP_040093738.1">
    <property type="nucleotide sequence ID" value="NZ_CM020866.1"/>
</dbReference>
<dbReference type="STRING" id="2138.SMSRO_v1c15120"/>
<dbReference type="PROSITE" id="PS00109">
    <property type="entry name" value="PROTEIN_KINASE_TYR"/>
    <property type="match status" value="1"/>
</dbReference>
<name>A0A2P6FE46_9MOLU</name>
<dbReference type="Pfam" id="PF01636">
    <property type="entry name" value="APH"/>
    <property type="match status" value="1"/>
</dbReference>
<accession>A0A2P6FE46</accession>
<sequence>MSQNLTNFSKSFKYNRLSNQIIIINHNTVFKFVKLSPKRKNIINWLLANNSYYLPNINIFQNYISYDLIAGYSFKQIGFTGILELKNILLVIQTLQKLKYKRKYVVHGDLSPVNIIFTQNLEVKKIIDWDNAKLGSKYQDPAYIFWLWINFGANNKNFSQLKREANVFKNTLQYNQNDLKKLQWWIYKVIKNKMKKHSYQIKNNDWLLKWYLNCIE</sequence>
<feature type="domain" description="Aminoglycoside phosphotransferase" evidence="1">
    <location>
        <begin position="88"/>
        <end position="148"/>
    </location>
</feature>
<dbReference type="Proteomes" id="UP000031565">
    <property type="component" value="Unassembled WGS sequence"/>
</dbReference>
<dbReference type="InterPro" id="IPR011009">
    <property type="entry name" value="Kinase-like_dom_sf"/>
</dbReference>
<dbReference type="InterPro" id="IPR002575">
    <property type="entry name" value="Aminoglycoside_PTrfase"/>
</dbReference>
<evidence type="ECO:0000313" key="3">
    <source>
        <dbReference type="Proteomes" id="UP000031565"/>
    </source>
</evidence>
<dbReference type="InterPro" id="IPR008266">
    <property type="entry name" value="Tyr_kinase_AS"/>
</dbReference>
<evidence type="ECO:0000313" key="2">
    <source>
        <dbReference type="EMBL" id="PQM31735.1"/>
    </source>
</evidence>
<keyword evidence="2" id="KW-0808">Transferase</keyword>
<comment type="caution">
    <text evidence="2">The sequence shown here is derived from an EMBL/GenBank/DDBJ whole genome shotgun (WGS) entry which is preliminary data.</text>
</comment>
<dbReference type="OrthoDB" id="389675at2"/>
<evidence type="ECO:0000259" key="1">
    <source>
        <dbReference type="Pfam" id="PF01636"/>
    </source>
</evidence>
<dbReference type="AlphaFoldDB" id="A0A2P6FE46"/>
<dbReference type="SUPFAM" id="SSF56112">
    <property type="entry name" value="Protein kinase-like (PK-like)"/>
    <property type="match status" value="1"/>
</dbReference>
<protein>
    <submittedName>
        <fullName evidence="2">Phosphotransferase enzyme family</fullName>
    </submittedName>
</protein>
<proteinExistence type="predicted"/>
<gene>
    <name evidence="2" type="ORF">SMSRO_SF015860</name>
</gene>
<dbReference type="GO" id="GO:0004672">
    <property type="term" value="F:protein kinase activity"/>
    <property type="evidence" value="ECO:0007669"/>
    <property type="project" value="InterPro"/>
</dbReference>
<organism evidence="2 3">
    <name type="scientific">Spiroplasma poulsonii</name>
    <dbReference type="NCBI Taxonomy" id="2138"/>
    <lineage>
        <taxon>Bacteria</taxon>
        <taxon>Bacillati</taxon>
        <taxon>Mycoplasmatota</taxon>
        <taxon>Mollicutes</taxon>
        <taxon>Entomoplasmatales</taxon>
        <taxon>Spiroplasmataceae</taxon>
        <taxon>Spiroplasma</taxon>
    </lineage>
</organism>
<dbReference type="Gene3D" id="3.90.1200.10">
    <property type="match status" value="1"/>
</dbReference>